<sequence length="430" mass="49064">MATSPDVVPNLDLRDPHPIPGPWPHYALMALHTVLLAGPDFRHRRTVATVGTIALMSVCWIRANFTTDFGFAQPFSIAWSTYLATLEKIVLLPRGATPESSFWRIDRPAREATSYAAFGLSKIRWALTLIFNMRGVRWNYQVKNVPPVSAGRRLVSRTDFLLRRAAMAVYYLVMADLASQAAVTVLYTNEATLVRGQVDSKYLHLRDGRSAVWSFLRAVVFGVQPYYMLQLQYAVLSLLAVSVQLSQPTDWPPIFGDLAETTSVRDFWGRYWHQTLRRMFEAWSRAFCDAWGLRPGTWQSRYARLWLSFLMSGLGHAASVLILPSPRNITFGERTGGLLAFFLWQAAVITFEDGVKHLWRRRIGGPSATESALVRMIGYAWVVCTLWYSMSWAGDVFLRLRLAEEPLFPFTLWGRLLETWVPRIRDYLVS</sequence>
<dbReference type="AlphaFoldDB" id="A0A175WEY2"/>
<comment type="similarity">
    <text evidence="3">Belongs to the wax synthase family.</text>
</comment>
<dbReference type="EMBL" id="LCTW02000137">
    <property type="protein sequence ID" value="KXX77983.1"/>
    <property type="molecule type" value="Genomic_DNA"/>
</dbReference>
<evidence type="ECO:0000256" key="1">
    <source>
        <dbReference type="ARBA" id="ARBA00004141"/>
    </source>
</evidence>
<dbReference type="VEuPathDB" id="FungiDB:MMYC01_205154"/>
<evidence type="ECO:0000313" key="11">
    <source>
        <dbReference type="Proteomes" id="UP000078237"/>
    </source>
</evidence>
<evidence type="ECO:0000259" key="8">
    <source>
        <dbReference type="Pfam" id="PF13813"/>
    </source>
</evidence>
<evidence type="ECO:0000256" key="3">
    <source>
        <dbReference type="ARBA" id="ARBA00007282"/>
    </source>
</evidence>
<dbReference type="GO" id="GO:0008374">
    <property type="term" value="F:O-acyltransferase activity"/>
    <property type="evidence" value="ECO:0007669"/>
    <property type="project" value="InterPro"/>
</dbReference>
<keyword evidence="6" id="KW-1133">Transmembrane helix</keyword>
<reference evidence="10 11" key="3">
    <citation type="submission" date="2016-01" db="EMBL/GenBank/DDBJ databases">
        <title>Madurella mycetomatis genome sequencing.</title>
        <authorList>
            <person name="Van De Sande W."/>
        </authorList>
    </citation>
    <scope>NUCLEOTIDE SEQUENCE [LARGE SCALE GENOMIC DNA]</scope>
    <source>
        <strain evidence="11">mm55</strain>
        <strain evidence="10">Mm55</strain>
    </source>
</reference>
<keyword evidence="7" id="KW-0472">Membrane</keyword>
<dbReference type="Pfam" id="PF13813">
    <property type="entry name" value="MBOAT_2"/>
    <property type="match status" value="1"/>
</dbReference>
<gene>
    <name evidence="10" type="ORF">MMYC01_201731</name>
    <name evidence="9" type="ORF">MMYC01_205154</name>
</gene>
<keyword evidence="11" id="KW-1185">Reference proteome</keyword>
<protein>
    <recommendedName>
        <fullName evidence="8">Wax synthase domain-containing protein</fullName>
    </recommendedName>
</protein>
<reference evidence="10" key="2">
    <citation type="submission" date="2015-06" db="EMBL/GenBank/DDBJ databases">
        <authorList>
            <person name="Hoefler B.C."/>
            <person name="Straight P.D."/>
        </authorList>
    </citation>
    <scope>NUCLEOTIDE SEQUENCE [LARGE SCALE GENOMIC DNA]</scope>
    <source>
        <strain evidence="10">Mm55</strain>
    </source>
</reference>
<evidence type="ECO:0000313" key="10">
    <source>
        <dbReference type="EMBL" id="KXX81464.1"/>
    </source>
</evidence>
<accession>A0A175WEY2</accession>
<dbReference type="PANTHER" id="PTHR31595">
    <property type="entry name" value="LONG-CHAIN-ALCOHOL O-FATTY-ACYLTRANSFERASE 3-RELATED"/>
    <property type="match status" value="1"/>
</dbReference>
<evidence type="ECO:0000256" key="7">
    <source>
        <dbReference type="ARBA" id="ARBA00023136"/>
    </source>
</evidence>
<feature type="domain" description="Wax synthase" evidence="8">
    <location>
        <begin position="251"/>
        <end position="326"/>
    </location>
</feature>
<evidence type="ECO:0000256" key="5">
    <source>
        <dbReference type="ARBA" id="ARBA00022692"/>
    </source>
</evidence>
<comment type="caution">
    <text evidence="10">The sequence shown here is derived from an EMBL/GenBank/DDBJ whole genome shotgun (WGS) entry which is preliminary data.</text>
</comment>
<comment type="pathway">
    <text evidence="2">Secondary metabolite biosynthesis.</text>
</comment>
<name>A0A175WEY2_9PEZI</name>
<dbReference type="InterPro" id="IPR032805">
    <property type="entry name" value="Wax_synthase_dom"/>
</dbReference>
<dbReference type="GO" id="GO:0006629">
    <property type="term" value="P:lipid metabolic process"/>
    <property type="evidence" value="ECO:0007669"/>
    <property type="project" value="InterPro"/>
</dbReference>
<dbReference type="InterPro" id="IPR044851">
    <property type="entry name" value="Wax_synthase"/>
</dbReference>
<evidence type="ECO:0000313" key="9">
    <source>
        <dbReference type="EMBL" id="KXX77983.1"/>
    </source>
</evidence>
<evidence type="ECO:0000256" key="6">
    <source>
        <dbReference type="ARBA" id="ARBA00022989"/>
    </source>
</evidence>
<keyword evidence="5" id="KW-0812">Transmembrane</keyword>
<evidence type="ECO:0000256" key="4">
    <source>
        <dbReference type="ARBA" id="ARBA00022679"/>
    </source>
</evidence>
<keyword evidence="4" id="KW-0808">Transferase</keyword>
<comment type="subcellular location">
    <subcellularLocation>
        <location evidence="1">Membrane</location>
        <topology evidence="1">Multi-pass membrane protein</topology>
    </subcellularLocation>
</comment>
<organism evidence="10 11">
    <name type="scientific">Madurella mycetomatis</name>
    <dbReference type="NCBI Taxonomy" id="100816"/>
    <lineage>
        <taxon>Eukaryota</taxon>
        <taxon>Fungi</taxon>
        <taxon>Dikarya</taxon>
        <taxon>Ascomycota</taxon>
        <taxon>Pezizomycotina</taxon>
        <taxon>Sordariomycetes</taxon>
        <taxon>Sordariomycetidae</taxon>
        <taxon>Sordariales</taxon>
        <taxon>Sordariales incertae sedis</taxon>
        <taxon>Madurella</taxon>
    </lineage>
</organism>
<proteinExistence type="inferred from homology"/>
<dbReference type="OrthoDB" id="184880at2759"/>
<dbReference type="EMBL" id="LCTW02000034">
    <property type="protein sequence ID" value="KXX81464.1"/>
    <property type="molecule type" value="Genomic_DNA"/>
</dbReference>
<dbReference type="PANTHER" id="PTHR31595:SF57">
    <property type="entry name" value="OS04G0481900 PROTEIN"/>
    <property type="match status" value="1"/>
</dbReference>
<dbReference type="Proteomes" id="UP000078237">
    <property type="component" value="Unassembled WGS sequence"/>
</dbReference>
<reference evidence="11" key="1">
    <citation type="submission" date="2015-06" db="EMBL/GenBank/DDBJ databases">
        <authorList>
            <person name="van de Sande W.W.J."/>
        </authorList>
    </citation>
    <scope>NUCLEOTIDE SEQUENCE [LARGE SCALE GENOMIC DNA]</scope>
    <source>
        <strain evidence="11">mm55</strain>
    </source>
</reference>
<dbReference type="VEuPathDB" id="FungiDB:MMYC01_201731"/>
<evidence type="ECO:0000256" key="2">
    <source>
        <dbReference type="ARBA" id="ARBA00005179"/>
    </source>
</evidence>
<dbReference type="GO" id="GO:0016020">
    <property type="term" value="C:membrane"/>
    <property type="evidence" value="ECO:0007669"/>
    <property type="project" value="UniProtKB-SubCell"/>
</dbReference>